<dbReference type="PANTHER" id="PTHR30290">
    <property type="entry name" value="PERIPLASMIC BINDING COMPONENT OF ABC TRANSPORTER"/>
    <property type="match status" value="1"/>
</dbReference>
<feature type="compositionally biased region" description="Polar residues" evidence="5">
    <location>
        <begin position="115"/>
        <end position="125"/>
    </location>
</feature>
<organism evidence="8 9">
    <name type="scientific">Paracoccus aestuarii</name>
    <dbReference type="NCBI Taxonomy" id="453842"/>
    <lineage>
        <taxon>Bacteria</taxon>
        <taxon>Pseudomonadati</taxon>
        <taxon>Pseudomonadota</taxon>
        <taxon>Alphaproteobacteria</taxon>
        <taxon>Rhodobacterales</taxon>
        <taxon>Paracoccaceae</taxon>
        <taxon>Paracoccus</taxon>
    </lineage>
</organism>
<protein>
    <recommendedName>
        <fullName evidence="7">Solute-binding protein family 5 domain-containing protein</fullName>
    </recommendedName>
</protein>
<proteinExistence type="inferred from homology"/>
<comment type="subcellular location">
    <subcellularLocation>
        <location evidence="1">Periplasm</location>
    </subcellularLocation>
</comment>
<dbReference type="Proteomes" id="UP000285530">
    <property type="component" value="Unassembled WGS sequence"/>
</dbReference>
<dbReference type="RefSeq" id="WP_119884677.1">
    <property type="nucleotide sequence ID" value="NZ_CP067169.1"/>
</dbReference>
<dbReference type="OrthoDB" id="9803988at2"/>
<dbReference type="SUPFAM" id="SSF53850">
    <property type="entry name" value="Periplasmic binding protein-like II"/>
    <property type="match status" value="1"/>
</dbReference>
<feature type="domain" description="Solute-binding protein family 5" evidence="7">
    <location>
        <begin position="65"/>
        <end position="120"/>
    </location>
</feature>
<dbReference type="GO" id="GO:1904680">
    <property type="term" value="F:peptide transmembrane transporter activity"/>
    <property type="evidence" value="ECO:0007669"/>
    <property type="project" value="TreeGrafter"/>
</dbReference>
<name>A0A419A2W9_9RHOB</name>
<keyword evidence="9" id="KW-1185">Reference proteome</keyword>
<accession>A0A419A2W9</accession>
<feature type="region of interest" description="Disordered" evidence="5">
    <location>
        <begin position="115"/>
        <end position="135"/>
    </location>
</feature>
<evidence type="ECO:0000256" key="3">
    <source>
        <dbReference type="ARBA" id="ARBA00022448"/>
    </source>
</evidence>
<evidence type="ECO:0000256" key="6">
    <source>
        <dbReference type="SAM" id="SignalP"/>
    </source>
</evidence>
<evidence type="ECO:0000259" key="7">
    <source>
        <dbReference type="Pfam" id="PF00496"/>
    </source>
</evidence>
<dbReference type="InterPro" id="IPR039424">
    <property type="entry name" value="SBP_5"/>
</dbReference>
<feature type="chain" id="PRO_5019033964" description="Solute-binding protein family 5 domain-containing protein" evidence="6">
    <location>
        <begin position="23"/>
        <end position="135"/>
    </location>
</feature>
<dbReference type="InterPro" id="IPR000914">
    <property type="entry name" value="SBP_5_dom"/>
</dbReference>
<dbReference type="GO" id="GO:0015833">
    <property type="term" value="P:peptide transport"/>
    <property type="evidence" value="ECO:0007669"/>
    <property type="project" value="TreeGrafter"/>
</dbReference>
<feature type="compositionally biased region" description="Pro residues" evidence="5">
    <location>
        <begin position="126"/>
        <end position="135"/>
    </location>
</feature>
<dbReference type="Gene3D" id="3.40.190.10">
    <property type="entry name" value="Periplasmic binding protein-like II"/>
    <property type="match status" value="1"/>
</dbReference>
<evidence type="ECO:0000256" key="5">
    <source>
        <dbReference type="SAM" id="MobiDB-lite"/>
    </source>
</evidence>
<dbReference type="Pfam" id="PF00496">
    <property type="entry name" value="SBP_bac_5"/>
    <property type="match status" value="1"/>
</dbReference>
<keyword evidence="4 6" id="KW-0732">Signal</keyword>
<evidence type="ECO:0000256" key="4">
    <source>
        <dbReference type="ARBA" id="ARBA00022729"/>
    </source>
</evidence>
<reference evidence="8 9" key="1">
    <citation type="submission" date="2018-09" db="EMBL/GenBank/DDBJ databases">
        <title>Paracoccus onubensis nov. sp. a moderate halophilic bacterium isolated from Gruta de las Maravillas (Aracena, Spain).</title>
        <authorList>
            <person name="Jurado V."/>
            <person name="Gutierrez-Patricio S."/>
            <person name="Gonzalez-Pimentel J.L."/>
            <person name="Laiz L."/>
            <person name="Saiz-Jimenez C."/>
        </authorList>
    </citation>
    <scope>NUCLEOTIDE SEQUENCE [LARGE SCALE GENOMIC DNA]</scope>
    <source>
        <strain evidence="8 9">DSM 19484</strain>
    </source>
</reference>
<evidence type="ECO:0000313" key="9">
    <source>
        <dbReference type="Proteomes" id="UP000285530"/>
    </source>
</evidence>
<comment type="similarity">
    <text evidence="2">Belongs to the bacterial solute-binding protein 5 family.</text>
</comment>
<evidence type="ECO:0000313" key="8">
    <source>
        <dbReference type="EMBL" id="RJL07607.1"/>
    </source>
</evidence>
<evidence type="ECO:0000256" key="2">
    <source>
        <dbReference type="ARBA" id="ARBA00005695"/>
    </source>
</evidence>
<keyword evidence="3" id="KW-0813">Transport</keyword>
<comment type="caution">
    <text evidence="8">The sequence shown here is derived from an EMBL/GenBank/DDBJ whole genome shotgun (WGS) entry which is preliminary data.</text>
</comment>
<dbReference type="PANTHER" id="PTHR30290:SF9">
    <property type="entry name" value="OLIGOPEPTIDE-BINDING PROTEIN APPA"/>
    <property type="match status" value="1"/>
</dbReference>
<sequence>MTPARLLLSTAILAAATGAASAETLRMALKAEHPSVDPHFSRTSPGQNTASHIFEGLAGIDETLQPVPLLAESWENVDPTTWRIRLRDGVTFHDGSTLDAQDVITTFERIPNVANSPARSKATSLPSPPLRPRTI</sequence>
<feature type="signal peptide" evidence="6">
    <location>
        <begin position="1"/>
        <end position="22"/>
    </location>
</feature>
<gene>
    <name evidence="8" type="ORF">D3P06_00085</name>
</gene>
<evidence type="ECO:0000256" key="1">
    <source>
        <dbReference type="ARBA" id="ARBA00004418"/>
    </source>
</evidence>
<dbReference type="EMBL" id="QZEV01000001">
    <property type="protein sequence ID" value="RJL07607.1"/>
    <property type="molecule type" value="Genomic_DNA"/>
</dbReference>
<dbReference type="AlphaFoldDB" id="A0A419A2W9"/>